<name>A0A7U2EV03_PHANO</name>
<evidence type="ECO:0000313" key="2">
    <source>
        <dbReference type="Proteomes" id="UP000663193"/>
    </source>
</evidence>
<protein>
    <submittedName>
        <fullName evidence="1">Uncharacterized protein</fullName>
    </submittedName>
</protein>
<sequence>MRSHSICGRARALYHGLSSFYATADRLSVPESQNVSTIKHSSRSGRDFPLPAGVLRVVSGTLRHQLTFYVVIHHS</sequence>
<dbReference type="AlphaFoldDB" id="A0A7U2EV03"/>
<reference evidence="1" key="2">
    <citation type="submission" date="2021-01" db="EMBL/GenBank/DDBJ databases">
        <title>Chromosome-level genome assembly and manually-curated proteome of model necrotroph Parastagonospora nodorum Sn15 reveals a genome-wide trove of effector-like homologs, and redundancy of virulence-related functions within an accessory chromosome.</title>
        <authorList>
            <person name="Bertazzoni S."/>
            <person name="Jones D.A.B."/>
            <person name="Phan H.T."/>
            <person name="Tan K.-C."/>
            <person name="Hane J."/>
        </authorList>
    </citation>
    <scope>NUCLEOTIDE SEQUENCE</scope>
    <source>
        <strain evidence="1">SN15</strain>
    </source>
</reference>
<reference evidence="2" key="1">
    <citation type="journal article" date="2021" name="BMC Genomics">
        <title>Chromosome-level genome assembly and manually-curated proteome of model necrotroph Parastagonospora nodorum Sn15 reveals a genome-wide trove of candidate effector homologs, and redundancy of virulence-related functions within an accessory chromosome.</title>
        <authorList>
            <person name="Bertazzoni S."/>
            <person name="Jones D.A.B."/>
            <person name="Phan H.T."/>
            <person name="Tan K.-C."/>
            <person name="Hane J.K."/>
        </authorList>
    </citation>
    <scope>NUCLEOTIDE SEQUENCE [LARGE SCALE GENOMIC DNA]</scope>
    <source>
        <strain evidence="2">SN15 / ATCC MYA-4574 / FGSC 10173)</strain>
    </source>
</reference>
<dbReference type="VEuPathDB" id="FungiDB:JI435_034650"/>
<dbReference type="EMBL" id="CP069025">
    <property type="protein sequence ID" value="QRC93216.1"/>
    <property type="molecule type" value="Genomic_DNA"/>
</dbReference>
<organism evidence="1 2">
    <name type="scientific">Phaeosphaeria nodorum (strain SN15 / ATCC MYA-4574 / FGSC 10173)</name>
    <name type="common">Glume blotch fungus</name>
    <name type="synonym">Parastagonospora nodorum</name>
    <dbReference type="NCBI Taxonomy" id="321614"/>
    <lineage>
        <taxon>Eukaryota</taxon>
        <taxon>Fungi</taxon>
        <taxon>Dikarya</taxon>
        <taxon>Ascomycota</taxon>
        <taxon>Pezizomycotina</taxon>
        <taxon>Dothideomycetes</taxon>
        <taxon>Pleosporomycetidae</taxon>
        <taxon>Pleosporales</taxon>
        <taxon>Pleosporineae</taxon>
        <taxon>Phaeosphaeriaceae</taxon>
        <taxon>Parastagonospora</taxon>
    </lineage>
</organism>
<dbReference type="Proteomes" id="UP000663193">
    <property type="component" value="Chromosome 3"/>
</dbReference>
<gene>
    <name evidence="1" type="ORF">JI435_034650</name>
</gene>
<dbReference type="EMBL" id="CP069025">
    <property type="protein sequence ID" value="QRC93217.1"/>
    <property type="molecule type" value="Genomic_DNA"/>
</dbReference>
<accession>A0A7U2EV03</accession>
<evidence type="ECO:0000313" key="1">
    <source>
        <dbReference type="EMBL" id="QRC93217.1"/>
    </source>
</evidence>
<proteinExistence type="predicted"/>
<keyword evidence="2" id="KW-1185">Reference proteome</keyword>